<feature type="binding site" evidence="6">
    <location>
        <position position="99"/>
    </location>
    <ligand>
        <name>Mg(2+)</name>
        <dbReference type="ChEBI" id="CHEBI:18420"/>
    </ligand>
</feature>
<dbReference type="SUPFAM" id="SSF88723">
    <property type="entry name" value="PIN domain-like"/>
    <property type="match status" value="1"/>
</dbReference>
<reference evidence="8 9" key="1">
    <citation type="journal article" date="2016" name="Nat. Commun.">
        <title>Thousands of microbial genomes shed light on interconnected biogeochemical processes in an aquifer system.</title>
        <authorList>
            <person name="Anantharaman K."/>
            <person name="Brown C.T."/>
            <person name="Hug L.A."/>
            <person name="Sharon I."/>
            <person name="Castelle C.J."/>
            <person name="Probst A.J."/>
            <person name="Thomas B.C."/>
            <person name="Singh A."/>
            <person name="Wilkins M.J."/>
            <person name="Karaoz U."/>
            <person name="Brodie E.L."/>
            <person name="Williams K.H."/>
            <person name="Hubbard S.S."/>
            <person name="Banfield J.F."/>
        </authorList>
    </citation>
    <scope>NUCLEOTIDE SEQUENCE [LARGE SCALE GENOMIC DNA]</scope>
    <source>
        <strain evidence="9">RIFCSPLOWO2_12_FULL_64_10</strain>
    </source>
</reference>
<dbReference type="EMBL" id="MFKF01000037">
    <property type="protein sequence ID" value="OGG56296.1"/>
    <property type="molecule type" value="Genomic_DNA"/>
</dbReference>
<dbReference type="Pfam" id="PF01850">
    <property type="entry name" value="PIN"/>
    <property type="match status" value="1"/>
</dbReference>
<dbReference type="GO" id="GO:0000287">
    <property type="term" value="F:magnesium ion binding"/>
    <property type="evidence" value="ECO:0007669"/>
    <property type="project" value="UniProtKB-UniRule"/>
</dbReference>
<dbReference type="CDD" id="cd09873">
    <property type="entry name" value="PIN_Pae0151-like"/>
    <property type="match status" value="1"/>
</dbReference>
<dbReference type="Gene3D" id="3.40.50.1010">
    <property type="entry name" value="5'-nuclease"/>
    <property type="match status" value="1"/>
</dbReference>
<dbReference type="PANTHER" id="PTHR35901">
    <property type="entry name" value="RIBONUCLEASE VAPC3"/>
    <property type="match status" value="1"/>
</dbReference>
<evidence type="ECO:0000256" key="2">
    <source>
        <dbReference type="ARBA" id="ARBA00022722"/>
    </source>
</evidence>
<evidence type="ECO:0000256" key="3">
    <source>
        <dbReference type="ARBA" id="ARBA00022723"/>
    </source>
</evidence>
<accession>A0A1F6D4F4</accession>
<dbReference type="EC" id="3.1.-.-" evidence="6"/>
<evidence type="ECO:0000256" key="1">
    <source>
        <dbReference type="ARBA" id="ARBA00022649"/>
    </source>
</evidence>
<gene>
    <name evidence="6" type="primary">vapC</name>
    <name evidence="8" type="ORF">A3F84_18975</name>
</gene>
<keyword evidence="3 6" id="KW-0479">Metal-binding</keyword>
<comment type="function">
    <text evidence="6">Toxic component of a toxin-antitoxin (TA) system. An RNase.</text>
</comment>
<protein>
    <recommendedName>
        <fullName evidence="6">Ribonuclease VapC</fullName>
        <shortName evidence="6">RNase VapC</shortName>
        <ecNumber evidence="6">3.1.-.-</ecNumber>
    </recommendedName>
    <alternativeName>
        <fullName evidence="6">Toxin VapC</fullName>
    </alternativeName>
</protein>
<feature type="binding site" evidence="6">
    <location>
        <position position="4"/>
    </location>
    <ligand>
        <name>Mg(2+)</name>
        <dbReference type="ChEBI" id="CHEBI:18420"/>
    </ligand>
</feature>
<dbReference type="GO" id="GO:0016787">
    <property type="term" value="F:hydrolase activity"/>
    <property type="evidence" value="ECO:0007669"/>
    <property type="project" value="UniProtKB-KW"/>
</dbReference>
<keyword evidence="6" id="KW-0800">Toxin</keyword>
<dbReference type="Proteomes" id="UP000178606">
    <property type="component" value="Unassembled WGS sequence"/>
</dbReference>
<evidence type="ECO:0000256" key="6">
    <source>
        <dbReference type="HAMAP-Rule" id="MF_00265"/>
    </source>
</evidence>
<keyword evidence="5 6" id="KW-0460">Magnesium</keyword>
<organism evidence="8 9">
    <name type="scientific">Handelsmanbacteria sp. (strain RIFCSPLOWO2_12_FULL_64_10)</name>
    <dbReference type="NCBI Taxonomy" id="1817868"/>
    <lineage>
        <taxon>Bacteria</taxon>
        <taxon>Candidatus Handelsmaniibacteriota</taxon>
    </lineage>
</organism>
<comment type="cofactor">
    <cofactor evidence="6">
        <name>Mg(2+)</name>
        <dbReference type="ChEBI" id="CHEBI:18420"/>
    </cofactor>
</comment>
<evidence type="ECO:0000313" key="9">
    <source>
        <dbReference type="Proteomes" id="UP000178606"/>
    </source>
</evidence>
<dbReference type="InterPro" id="IPR051619">
    <property type="entry name" value="TypeII_TA_RNase_PINc/VapC"/>
</dbReference>
<evidence type="ECO:0000256" key="4">
    <source>
        <dbReference type="ARBA" id="ARBA00022801"/>
    </source>
</evidence>
<evidence type="ECO:0000256" key="5">
    <source>
        <dbReference type="ARBA" id="ARBA00022842"/>
    </source>
</evidence>
<dbReference type="InterPro" id="IPR029060">
    <property type="entry name" value="PIN-like_dom_sf"/>
</dbReference>
<feature type="domain" description="PIN" evidence="7">
    <location>
        <begin position="1"/>
        <end position="121"/>
    </location>
</feature>
<sequence>MVVDASVWVSAFFPTDAHHLVSTGWLSRFAAIGDRLAVPTLALAEVAGAVARRSGVTALGEEAVGRLSRVPGLRMVDLDLTLAGEAAQLAALYRLRGADATYAALAFRLGVPLWTWDAEIFLRAGSIVRTAYPSIEV</sequence>
<comment type="caution">
    <text evidence="8">The sequence shown here is derived from an EMBL/GenBank/DDBJ whole genome shotgun (WGS) entry which is preliminary data.</text>
</comment>
<keyword evidence="1 6" id="KW-1277">Toxin-antitoxin system</keyword>
<dbReference type="InterPro" id="IPR022907">
    <property type="entry name" value="VapC_family"/>
</dbReference>
<keyword evidence="4 6" id="KW-0378">Hydrolase</keyword>
<name>A0A1F6D4F4_HANXR</name>
<dbReference type="GO" id="GO:0004540">
    <property type="term" value="F:RNA nuclease activity"/>
    <property type="evidence" value="ECO:0007669"/>
    <property type="project" value="InterPro"/>
</dbReference>
<dbReference type="AlphaFoldDB" id="A0A1F6D4F4"/>
<evidence type="ECO:0000259" key="7">
    <source>
        <dbReference type="Pfam" id="PF01850"/>
    </source>
</evidence>
<comment type="similarity">
    <text evidence="6">Belongs to the PINc/VapC protein family.</text>
</comment>
<evidence type="ECO:0000313" key="8">
    <source>
        <dbReference type="EMBL" id="OGG56296.1"/>
    </source>
</evidence>
<proteinExistence type="inferred from homology"/>
<dbReference type="InterPro" id="IPR044153">
    <property type="entry name" value="PIN_Pae0151-like"/>
</dbReference>
<dbReference type="HAMAP" id="MF_00265">
    <property type="entry name" value="VapC_Nob1"/>
    <property type="match status" value="1"/>
</dbReference>
<keyword evidence="2 6" id="KW-0540">Nuclease</keyword>
<dbReference type="PANTHER" id="PTHR35901:SF1">
    <property type="entry name" value="EXONUCLEASE VAPC9"/>
    <property type="match status" value="1"/>
</dbReference>
<dbReference type="GO" id="GO:0090729">
    <property type="term" value="F:toxin activity"/>
    <property type="evidence" value="ECO:0007669"/>
    <property type="project" value="UniProtKB-KW"/>
</dbReference>
<dbReference type="InterPro" id="IPR002716">
    <property type="entry name" value="PIN_dom"/>
</dbReference>